<gene>
    <name evidence="8" type="primary">hisD</name>
    <name evidence="15" type="ORF">SSIN_0636</name>
</gene>
<reference evidence="15 16" key="1">
    <citation type="submission" date="2014-06" db="EMBL/GenBank/DDBJ databases">
        <authorList>
            <person name="Teng J.L."/>
            <person name="Huang Y."/>
            <person name="Tse H."/>
            <person name="Lau S.K."/>
            <person name="Woo P.C."/>
        </authorList>
    </citation>
    <scope>NUCLEOTIDE SEQUENCE [LARGE SCALE GENOMIC DNA]</scope>
    <source>
        <strain evidence="15 16">HKU4</strain>
    </source>
</reference>
<dbReference type="GO" id="GO:0051287">
    <property type="term" value="F:NAD binding"/>
    <property type="evidence" value="ECO:0007669"/>
    <property type="project" value="InterPro"/>
</dbReference>
<feature type="binding site" evidence="8 11">
    <location>
        <position position="190"/>
    </location>
    <ligand>
        <name>NAD(+)</name>
        <dbReference type="ChEBI" id="CHEBI:57540"/>
    </ligand>
</feature>
<evidence type="ECO:0000256" key="8">
    <source>
        <dbReference type="HAMAP-Rule" id="MF_01024"/>
    </source>
</evidence>
<proteinExistence type="inferred from homology"/>
<evidence type="ECO:0000256" key="3">
    <source>
        <dbReference type="ARBA" id="ARBA00012965"/>
    </source>
</evidence>
<dbReference type="GO" id="GO:0005829">
    <property type="term" value="C:cytosol"/>
    <property type="evidence" value="ECO:0007669"/>
    <property type="project" value="TreeGrafter"/>
</dbReference>
<sequence>MTIIKRLSGSNEEISRILYEEQLQLSQQNLDVEETVAEIIETVKRDGDQALRNYTKLFDKVEVTDFEIGQELIDQAFEEIDPEVLVALKNAQANIESYHRQQLETGFEDSPSEGVIRGQLIRPIERVGTYVPGGTAAYPSSVLMNVIPAKIAGVKEIIMITPPQEHFTPAILVAAKLAGVDRIFQVGGAQGVAALAYGTETIPKVDKITGPGNIFVATAKKMVYGLVGIDMIAGPSEIGVIADRSASPVYVAADLLSQAEHDKLARAILVTDSEELANQVEVELDRQLKELPREEIARASIENNGRIILAPSKEAMFELMNQVAPEHLEIAMDDAYSYLDQVENAGSVFLGHYTSEPIGDYYAGANHVLPTTSTSRFSSALGVHDFIKRIQYTQYSREAVWAAEKDITKLAYAEGLQAHARAIESRRLEK</sequence>
<feature type="active site" description="Proton acceptor" evidence="8 10">
    <location>
        <position position="327"/>
    </location>
</feature>
<dbReference type="Pfam" id="PF00815">
    <property type="entry name" value="Histidinol_dh"/>
    <property type="match status" value="1"/>
</dbReference>
<dbReference type="PIRSF" id="PIRSF000099">
    <property type="entry name" value="Histidinol_dh"/>
    <property type="match status" value="1"/>
</dbReference>
<feature type="binding site" evidence="8 13">
    <location>
        <position position="258"/>
    </location>
    <ligand>
        <name>Zn(2+)</name>
        <dbReference type="ChEBI" id="CHEBI:29105"/>
    </ligand>
</feature>
<dbReference type="EC" id="1.1.1.23" evidence="3 8"/>
<dbReference type="PANTHER" id="PTHR21256">
    <property type="entry name" value="HISTIDINOL DEHYDROGENASE HDH"/>
    <property type="match status" value="1"/>
</dbReference>
<dbReference type="STRING" id="176090.SSIN_0636"/>
<organism evidence="15 16">
    <name type="scientific">Streptococcus sinensis</name>
    <dbReference type="NCBI Taxonomy" id="176090"/>
    <lineage>
        <taxon>Bacteria</taxon>
        <taxon>Bacillati</taxon>
        <taxon>Bacillota</taxon>
        <taxon>Bacilli</taxon>
        <taxon>Lactobacillales</taxon>
        <taxon>Streptococcaceae</taxon>
        <taxon>Streptococcus</taxon>
    </lineage>
</organism>
<protein>
    <recommendedName>
        <fullName evidence="3 8">Histidinol dehydrogenase</fullName>
        <shortName evidence="8">HDH</shortName>
        <ecNumber evidence="3 8">1.1.1.23</ecNumber>
    </recommendedName>
</protein>
<dbReference type="GO" id="GO:0008270">
    <property type="term" value="F:zinc ion binding"/>
    <property type="evidence" value="ECO:0007669"/>
    <property type="project" value="UniProtKB-UniRule"/>
</dbReference>
<dbReference type="InterPro" id="IPR016161">
    <property type="entry name" value="Ald_DH/histidinol_DH"/>
</dbReference>
<feature type="binding site" evidence="8 13">
    <location>
        <position position="419"/>
    </location>
    <ligand>
        <name>Zn(2+)</name>
        <dbReference type="ChEBI" id="CHEBI:29105"/>
    </ligand>
</feature>
<evidence type="ECO:0000256" key="14">
    <source>
        <dbReference type="RuleBase" id="RU004175"/>
    </source>
</evidence>
<evidence type="ECO:0000256" key="5">
    <source>
        <dbReference type="ARBA" id="ARBA00022833"/>
    </source>
</evidence>
<evidence type="ECO:0000256" key="6">
    <source>
        <dbReference type="ARBA" id="ARBA00023002"/>
    </source>
</evidence>
<keyword evidence="16" id="KW-1185">Reference proteome</keyword>
<comment type="cofactor">
    <cofactor evidence="8 13">
        <name>Zn(2+)</name>
        <dbReference type="ChEBI" id="CHEBI:29105"/>
    </cofactor>
    <text evidence="8 13">Binds 1 zinc ion per subunit.</text>
</comment>
<comment type="pathway">
    <text evidence="8">Amino-acid biosynthesis; L-histidine biosynthesis; L-histidine from 5-phospho-alpha-D-ribose 1-diphosphate: step 9/9.</text>
</comment>
<feature type="binding site" evidence="8 11">
    <location>
        <position position="130"/>
    </location>
    <ligand>
        <name>NAD(+)</name>
        <dbReference type="ChEBI" id="CHEBI:57540"/>
    </ligand>
</feature>
<dbReference type="FunFam" id="3.40.50.1980:FF:000001">
    <property type="entry name" value="Histidinol dehydrogenase"/>
    <property type="match status" value="1"/>
</dbReference>
<comment type="catalytic activity">
    <reaction evidence="7 8">
        <text>L-histidinol + 2 NAD(+) + H2O = L-histidine + 2 NADH + 3 H(+)</text>
        <dbReference type="Rhea" id="RHEA:20641"/>
        <dbReference type="ChEBI" id="CHEBI:15377"/>
        <dbReference type="ChEBI" id="CHEBI:15378"/>
        <dbReference type="ChEBI" id="CHEBI:57540"/>
        <dbReference type="ChEBI" id="CHEBI:57595"/>
        <dbReference type="ChEBI" id="CHEBI:57699"/>
        <dbReference type="ChEBI" id="CHEBI:57945"/>
        <dbReference type="EC" id="1.1.1.23"/>
    </reaction>
</comment>
<feature type="binding site" evidence="8 12">
    <location>
        <position position="419"/>
    </location>
    <ligand>
        <name>substrate</name>
    </ligand>
</feature>
<dbReference type="InterPro" id="IPR012131">
    <property type="entry name" value="Hstdl_DH"/>
</dbReference>
<evidence type="ECO:0000256" key="10">
    <source>
        <dbReference type="PIRSR" id="PIRSR000099-1"/>
    </source>
</evidence>
<dbReference type="PROSITE" id="PS00611">
    <property type="entry name" value="HISOL_DEHYDROGENASE"/>
    <property type="match status" value="1"/>
</dbReference>
<evidence type="ECO:0000256" key="13">
    <source>
        <dbReference type="PIRSR" id="PIRSR000099-4"/>
    </source>
</evidence>
<dbReference type="Gene3D" id="1.20.5.1300">
    <property type="match status" value="1"/>
</dbReference>
<dbReference type="AlphaFoldDB" id="A0A0A0DKT3"/>
<evidence type="ECO:0000313" key="16">
    <source>
        <dbReference type="Proteomes" id="UP000030019"/>
    </source>
</evidence>
<dbReference type="SUPFAM" id="SSF53720">
    <property type="entry name" value="ALDH-like"/>
    <property type="match status" value="1"/>
</dbReference>
<dbReference type="CDD" id="cd06572">
    <property type="entry name" value="Histidinol_dh"/>
    <property type="match status" value="1"/>
</dbReference>
<feature type="binding site" evidence="8 12">
    <location>
        <position position="236"/>
    </location>
    <ligand>
        <name>substrate</name>
    </ligand>
</feature>
<evidence type="ECO:0000256" key="4">
    <source>
        <dbReference type="ARBA" id="ARBA00022723"/>
    </source>
</evidence>
<dbReference type="UniPathway" id="UPA00031">
    <property type="reaction ID" value="UER00014"/>
</dbReference>
<evidence type="ECO:0000256" key="9">
    <source>
        <dbReference type="PIRNR" id="PIRNR000099"/>
    </source>
</evidence>
<evidence type="ECO:0000256" key="12">
    <source>
        <dbReference type="PIRSR" id="PIRSR000099-3"/>
    </source>
</evidence>
<dbReference type="EMBL" id="JPEN01000045">
    <property type="protein sequence ID" value="KGM37582.1"/>
    <property type="molecule type" value="Genomic_DNA"/>
</dbReference>
<comment type="caution">
    <text evidence="15">The sequence shown here is derived from an EMBL/GenBank/DDBJ whole genome shotgun (WGS) entry which is preliminary data.</text>
</comment>
<dbReference type="eggNOG" id="COG0141">
    <property type="taxonomic scope" value="Bacteria"/>
</dbReference>
<keyword evidence="8" id="KW-0028">Amino-acid biosynthesis</keyword>
<evidence type="ECO:0000256" key="2">
    <source>
        <dbReference type="ARBA" id="ARBA00010178"/>
    </source>
</evidence>
<dbReference type="NCBIfam" id="TIGR00069">
    <property type="entry name" value="hisD"/>
    <property type="match status" value="1"/>
</dbReference>
<dbReference type="GO" id="GO:0000105">
    <property type="term" value="P:L-histidine biosynthetic process"/>
    <property type="evidence" value="ECO:0007669"/>
    <property type="project" value="UniProtKB-UniRule"/>
</dbReference>
<feature type="binding site" evidence="8 11">
    <location>
        <position position="213"/>
    </location>
    <ligand>
        <name>NAD(+)</name>
        <dbReference type="ChEBI" id="CHEBI:57540"/>
    </ligand>
</feature>
<feature type="binding site" evidence="8 13">
    <location>
        <position position="261"/>
    </location>
    <ligand>
        <name>Zn(2+)</name>
        <dbReference type="ChEBI" id="CHEBI:29105"/>
    </ligand>
</feature>
<dbReference type="Proteomes" id="UP000030019">
    <property type="component" value="Unassembled WGS sequence"/>
</dbReference>
<feature type="binding site" evidence="8 12">
    <location>
        <position position="258"/>
    </location>
    <ligand>
        <name>substrate</name>
    </ligand>
</feature>
<keyword evidence="6 8" id="KW-0560">Oxidoreductase</keyword>
<evidence type="ECO:0000313" key="15">
    <source>
        <dbReference type="EMBL" id="KGM37582.1"/>
    </source>
</evidence>
<comment type="similarity">
    <text evidence="2 8 9 14">Belongs to the histidinol dehydrogenase family.</text>
</comment>
<dbReference type="PATRIC" id="fig|176090.4.peg.630"/>
<comment type="function">
    <text evidence="1 8">Catalyzes the sequential NAD-dependent oxidations of L-histidinol to L-histidinaldehyde and then to L-histidine.</text>
</comment>
<dbReference type="Gene3D" id="3.40.50.1980">
    <property type="entry name" value="Nitrogenase molybdenum iron protein domain"/>
    <property type="match status" value="2"/>
</dbReference>
<evidence type="ECO:0000256" key="7">
    <source>
        <dbReference type="ARBA" id="ARBA00049489"/>
    </source>
</evidence>
<evidence type="ECO:0000256" key="11">
    <source>
        <dbReference type="PIRSR" id="PIRSR000099-2"/>
    </source>
</evidence>
<dbReference type="PRINTS" id="PR00083">
    <property type="entry name" value="HOLDHDRGNASE"/>
</dbReference>
<accession>A0A0A0DKT3</accession>
<dbReference type="InterPro" id="IPR001692">
    <property type="entry name" value="Histidinol_DH_CS"/>
</dbReference>
<dbReference type="GO" id="GO:0004399">
    <property type="term" value="F:histidinol dehydrogenase activity"/>
    <property type="evidence" value="ECO:0007669"/>
    <property type="project" value="UniProtKB-UniRule"/>
</dbReference>
<feature type="binding site" evidence="8 13">
    <location>
        <position position="360"/>
    </location>
    <ligand>
        <name>Zn(2+)</name>
        <dbReference type="ChEBI" id="CHEBI:29105"/>
    </ligand>
</feature>
<keyword evidence="5 8" id="KW-0862">Zinc</keyword>
<dbReference type="InterPro" id="IPR022695">
    <property type="entry name" value="Histidinol_DH_monofunct"/>
</dbReference>
<name>A0A0A0DKT3_9STRE</name>
<feature type="binding site" evidence="8 12">
    <location>
        <position position="360"/>
    </location>
    <ligand>
        <name>substrate</name>
    </ligand>
</feature>
<evidence type="ECO:0000256" key="1">
    <source>
        <dbReference type="ARBA" id="ARBA00003850"/>
    </source>
</evidence>
<dbReference type="PANTHER" id="PTHR21256:SF2">
    <property type="entry name" value="HISTIDINE BIOSYNTHESIS TRIFUNCTIONAL PROTEIN"/>
    <property type="match status" value="1"/>
</dbReference>
<feature type="binding site" evidence="8 12">
    <location>
        <position position="414"/>
    </location>
    <ligand>
        <name>substrate</name>
    </ligand>
</feature>
<feature type="binding site" evidence="8 12">
    <location>
        <position position="327"/>
    </location>
    <ligand>
        <name>substrate</name>
    </ligand>
</feature>
<feature type="active site" description="Proton acceptor" evidence="8 10">
    <location>
        <position position="326"/>
    </location>
</feature>
<keyword evidence="8 11" id="KW-0520">NAD</keyword>
<dbReference type="FunFam" id="3.40.50.1980:FF:000026">
    <property type="entry name" value="Histidinol dehydrogenase"/>
    <property type="match status" value="1"/>
</dbReference>
<feature type="binding site" evidence="8 12">
    <location>
        <position position="261"/>
    </location>
    <ligand>
        <name>substrate</name>
    </ligand>
</feature>
<keyword evidence="4 8" id="KW-0479">Metal-binding</keyword>
<dbReference type="HAMAP" id="MF_01024">
    <property type="entry name" value="HisD"/>
    <property type="match status" value="1"/>
</dbReference>
<dbReference type="RefSeq" id="WP_084578609.1">
    <property type="nucleotide sequence ID" value="NZ_JPEN01000045.1"/>
</dbReference>
<keyword evidence="8" id="KW-0368">Histidine biosynthesis</keyword>